<dbReference type="EMBL" id="FOEE01000013">
    <property type="protein sequence ID" value="SEP17393.1"/>
    <property type="molecule type" value="Genomic_DNA"/>
</dbReference>
<dbReference type="OrthoDB" id="5193862at2"/>
<protein>
    <submittedName>
        <fullName evidence="2">Uncharacterized protein</fullName>
    </submittedName>
</protein>
<dbReference type="RefSeq" id="WP_091946923.1">
    <property type="nucleotide sequence ID" value="NZ_FOEE01000013.1"/>
</dbReference>
<dbReference type="Proteomes" id="UP000198960">
    <property type="component" value="Unassembled WGS sequence"/>
</dbReference>
<keyword evidence="3" id="KW-1185">Reference proteome</keyword>
<evidence type="ECO:0000313" key="3">
    <source>
        <dbReference type="Proteomes" id="UP000198960"/>
    </source>
</evidence>
<keyword evidence="1" id="KW-1133">Transmembrane helix</keyword>
<keyword evidence="1" id="KW-0812">Transmembrane</keyword>
<proteinExistence type="predicted"/>
<keyword evidence="1" id="KW-0472">Membrane</keyword>
<dbReference type="STRING" id="673521.SAMN05660991_03702"/>
<name>A0A1H8VQ23_9ACTN</name>
<sequence>MTDLLTAGTATLDLRADDDDLSWLSGLDTTVLAVLGGGIVLLLLLALLAGWLVVRKVRRSPLVARGRELTARGRELGATASAVVAARRLPPGARRSAAELQVQVTRARGELRRELAAAHDAGAHLGDVPGLLPALEAEGTRVERCLRQQTLATSARGFPELEAEAAAYLDMLADVTDAVRQAQRVLPASSHLPGEVADAVSALRAHTDAYRELTAAPVPPPPPPAPR</sequence>
<evidence type="ECO:0000313" key="2">
    <source>
        <dbReference type="EMBL" id="SEP17393.1"/>
    </source>
</evidence>
<feature type="transmembrane region" description="Helical" evidence="1">
    <location>
        <begin position="32"/>
        <end position="54"/>
    </location>
</feature>
<organism evidence="2 3">
    <name type="scientific">Trujillonella endophytica</name>
    <dbReference type="NCBI Taxonomy" id="673521"/>
    <lineage>
        <taxon>Bacteria</taxon>
        <taxon>Bacillati</taxon>
        <taxon>Actinomycetota</taxon>
        <taxon>Actinomycetes</taxon>
        <taxon>Geodermatophilales</taxon>
        <taxon>Geodermatophilaceae</taxon>
        <taxon>Trujillonella</taxon>
    </lineage>
</organism>
<evidence type="ECO:0000256" key="1">
    <source>
        <dbReference type="SAM" id="Phobius"/>
    </source>
</evidence>
<accession>A0A1H8VQ23</accession>
<dbReference type="AlphaFoldDB" id="A0A1H8VQ23"/>
<reference evidence="3" key="1">
    <citation type="submission" date="2016-10" db="EMBL/GenBank/DDBJ databases">
        <authorList>
            <person name="Varghese N."/>
            <person name="Submissions S."/>
        </authorList>
    </citation>
    <scope>NUCLEOTIDE SEQUENCE [LARGE SCALE GENOMIC DNA]</scope>
    <source>
        <strain evidence="3">DSM 45413</strain>
    </source>
</reference>
<gene>
    <name evidence="2" type="ORF">SAMN05660991_03702</name>
</gene>